<dbReference type="eggNOG" id="COG2840">
    <property type="taxonomic scope" value="Bacteria"/>
</dbReference>
<dbReference type="KEGG" id="mpt:Mpe_A2696"/>
<evidence type="ECO:0000313" key="3">
    <source>
        <dbReference type="EMBL" id="ABM95650.1"/>
    </source>
</evidence>
<gene>
    <name evidence="3" type="ordered locus">Mpe_A2696</name>
</gene>
<evidence type="ECO:0000259" key="2">
    <source>
        <dbReference type="PROSITE" id="PS50828"/>
    </source>
</evidence>
<keyword evidence="4" id="KW-1185">Reference proteome</keyword>
<feature type="region of interest" description="Disordered" evidence="1">
    <location>
        <begin position="1"/>
        <end position="22"/>
    </location>
</feature>
<dbReference type="Gene3D" id="3.30.1370.110">
    <property type="match status" value="1"/>
</dbReference>
<accession>A2SJB1</accession>
<protein>
    <recommendedName>
        <fullName evidence="2">Smr domain-containing protein</fullName>
    </recommendedName>
</protein>
<organism evidence="3 4">
    <name type="scientific">Methylibium petroleiphilum (strain ATCC BAA-1232 / LMG 22953 / PM1)</name>
    <dbReference type="NCBI Taxonomy" id="420662"/>
    <lineage>
        <taxon>Bacteria</taxon>
        <taxon>Pseudomonadati</taxon>
        <taxon>Pseudomonadota</taxon>
        <taxon>Betaproteobacteria</taxon>
        <taxon>Burkholderiales</taxon>
        <taxon>Sphaerotilaceae</taxon>
        <taxon>Methylibium</taxon>
    </lineage>
</organism>
<dbReference type="HOGENOM" id="CLU_055978_1_0_4"/>
<feature type="domain" description="Smr" evidence="2">
    <location>
        <begin position="147"/>
        <end position="228"/>
    </location>
</feature>
<dbReference type="Proteomes" id="UP000000366">
    <property type="component" value="Chromosome"/>
</dbReference>
<name>A2SJB1_METPP</name>
<dbReference type="SUPFAM" id="SSF160443">
    <property type="entry name" value="SMR domain-like"/>
    <property type="match status" value="1"/>
</dbReference>
<evidence type="ECO:0000313" key="4">
    <source>
        <dbReference type="Proteomes" id="UP000000366"/>
    </source>
</evidence>
<dbReference type="EMBL" id="CP000555">
    <property type="protein sequence ID" value="ABM95650.1"/>
    <property type="molecule type" value="Genomic_DNA"/>
</dbReference>
<dbReference type="STRING" id="420662.Mpe_A2696"/>
<dbReference type="InterPro" id="IPR036063">
    <property type="entry name" value="Smr_dom_sf"/>
</dbReference>
<dbReference type="PROSITE" id="PS50828">
    <property type="entry name" value="SMR"/>
    <property type="match status" value="1"/>
</dbReference>
<dbReference type="PANTHER" id="PTHR35562:SF2">
    <property type="entry name" value="DNA ENDONUCLEASE SMRA-RELATED"/>
    <property type="match status" value="1"/>
</dbReference>
<dbReference type="SMART" id="SM00463">
    <property type="entry name" value="SMR"/>
    <property type="match status" value="1"/>
</dbReference>
<sequence>MSADPPVGRARRTRRKAAAPVAGSLQDLKALKRRIDDAAQEQARLEAEQRATEARLRRERDLFALSVGPVFPLQRAVRAPVPRPKPEPVPLQRQRDEQAALREALSDEFDVESLLDTDEALSYRRSGVGIDVVRKLRRGGWAIQAHLDLHGLRRDEARERLADFLREAGRQGLRCVRVVHGKGNGSPGRQAVLKAKVRTWLVQKAEVLAFTQARGSEGGAGALVVLLGAPPSSV</sequence>
<proteinExistence type="predicted"/>
<reference evidence="3 4" key="1">
    <citation type="journal article" date="2007" name="J. Bacteriol.">
        <title>Whole-genome analysis of the methyl tert-butyl ether-degrading beta-proteobacterium Methylibium petroleiphilum PM1.</title>
        <authorList>
            <person name="Kane S.R."/>
            <person name="Chakicherla A.Y."/>
            <person name="Chain P.S.G."/>
            <person name="Schmidt R."/>
            <person name="Shin M.W."/>
            <person name="Legler T.C."/>
            <person name="Scow K.M."/>
            <person name="Larimer F.W."/>
            <person name="Lucas S.M."/>
            <person name="Richardson P.M."/>
            <person name="Hristova K.R."/>
        </authorList>
    </citation>
    <scope>NUCLEOTIDE SEQUENCE [LARGE SCALE GENOMIC DNA]</scope>
    <source>
        <strain evidence="4">ATCC BAA-1232 / LMG 22953 / PM1</strain>
    </source>
</reference>
<dbReference type="RefSeq" id="WP_011830280.1">
    <property type="nucleotide sequence ID" value="NC_008825.1"/>
</dbReference>
<dbReference type="AlphaFoldDB" id="A2SJB1"/>
<dbReference type="PANTHER" id="PTHR35562">
    <property type="entry name" value="DNA ENDONUCLEASE SMRA-RELATED"/>
    <property type="match status" value="1"/>
</dbReference>
<dbReference type="InterPro" id="IPR002625">
    <property type="entry name" value="Smr_dom"/>
</dbReference>
<evidence type="ECO:0000256" key="1">
    <source>
        <dbReference type="SAM" id="MobiDB-lite"/>
    </source>
</evidence>
<dbReference type="Pfam" id="PF01713">
    <property type="entry name" value="Smr"/>
    <property type="match status" value="1"/>
</dbReference>